<comment type="similarity">
    <text evidence="10">Belongs to the TRAFAC class YlqF/YawG GTPase family. RsgA subfamily.</text>
</comment>
<dbReference type="EMBL" id="WNZZ01000002">
    <property type="protein sequence ID" value="MUG21694.1"/>
    <property type="molecule type" value="Genomic_DNA"/>
</dbReference>
<dbReference type="GO" id="GO:0003924">
    <property type="term" value="F:GTPase activity"/>
    <property type="evidence" value="ECO:0007669"/>
    <property type="project" value="UniProtKB-UniRule"/>
</dbReference>
<keyword evidence="2 10" id="KW-0690">Ribosome biogenesis</keyword>
<keyword evidence="6 10" id="KW-0378">Hydrolase</keyword>
<name>A0A6N8EQ96_PAEMA</name>
<feature type="compositionally biased region" description="Low complexity" evidence="11">
    <location>
        <begin position="391"/>
        <end position="403"/>
    </location>
</feature>
<keyword evidence="7 10" id="KW-0862">Zinc</keyword>
<dbReference type="CDD" id="cd01854">
    <property type="entry name" value="YjeQ_EngC"/>
    <property type="match status" value="1"/>
</dbReference>
<keyword evidence="9 10" id="KW-0342">GTP-binding</keyword>
<dbReference type="PROSITE" id="PS51721">
    <property type="entry name" value="G_CP"/>
    <property type="match status" value="1"/>
</dbReference>
<sequence>MSVCARKWEPVFLRLPKRARGDEPRVFLRCFSLLQIRQETAKNQTERYHFRRNTRLNLTNLGWNHERETALKGLGLGQVWPGRVVADHGRKYRVATERGEGWAEMSGRLQHELGERSEFPAVGDFVALRFLADDSQDAVIHGLLPRTSRISRRAAGSVPTEQIVAANVDLLFVVAALNLDFNLRRLERYLIMAWNSGASPVIVLSKADLCPDPERYVSETEGIAPGVPVIVVSAMENRGREQVDALLKPGVTVALTGSSGAGKSTILNWMAGEEMQRTQSVREDDSRGRHTTTHRELFVLPQGAVMIDTPGMRELQLWDDDGGWAEAFSDIEELAKACRFSDCRHQQEAGCAVREALRTGQLERKRLDNYLKTQRELKFQAAKEQSRQRAAKAGAGKSAAKAGSGKGGAPRGKGEQRRRFAQEWE</sequence>
<evidence type="ECO:0000256" key="6">
    <source>
        <dbReference type="ARBA" id="ARBA00022801"/>
    </source>
</evidence>
<evidence type="ECO:0000256" key="10">
    <source>
        <dbReference type="HAMAP-Rule" id="MF_01820"/>
    </source>
</evidence>
<protein>
    <recommendedName>
        <fullName evidence="10">Small ribosomal subunit biogenesis GTPase RsgA</fullName>
        <ecNumber evidence="10">3.6.1.-</ecNumber>
    </recommendedName>
</protein>
<dbReference type="GO" id="GO:0046872">
    <property type="term" value="F:metal ion binding"/>
    <property type="evidence" value="ECO:0007669"/>
    <property type="project" value="UniProtKB-KW"/>
</dbReference>
<evidence type="ECO:0000256" key="11">
    <source>
        <dbReference type="SAM" id="MobiDB-lite"/>
    </source>
</evidence>
<feature type="binding site" evidence="10">
    <location>
        <position position="345"/>
    </location>
    <ligand>
        <name>Zn(2+)</name>
        <dbReference type="ChEBI" id="CHEBI:29105"/>
    </ligand>
</feature>
<dbReference type="InterPro" id="IPR027417">
    <property type="entry name" value="P-loop_NTPase"/>
</dbReference>
<evidence type="ECO:0000256" key="5">
    <source>
        <dbReference type="ARBA" id="ARBA00022741"/>
    </source>
</evidence>
<keyword evidence="4 10" id="KW-0699">rRNA-binding</keyword>
<feature type="binding site" evidence="10">
    <location>
        <begin position="257"/>
        <end position="265"/>
    </location>
    <ligand>
        <name>GTP</name>
        <dbReference type="ChEBI" id="CHEBI:37565"/>
    </ligand>
</feature>
<dbReference type="AlphaFoldDB" id="A0A6N8EQ96"/>
<feature type="domain" description="EngC GTPase" evidence="12">
    <location>
        <begin position="166"/>
        <end position="313"/>
    </location>
</feature>
<evidence type="ECO:0000313" key="15">
    <source>
        <dbReference type="Proteomes" id="UP000442469"/>
    </source>
</evidence>
<dbReference type="PROSITE" id="PS50936">
    <property type="entry name" value="ENGC_GTPASE"/>
    <property type="match status" value="1"/>
</dbReference>
<evidence type="ECO:0000256" key="1">
    <source>
        <dbReference type="ARBA" id="ARBA00022490"/>
    </source>
</evidence>
<proteinExistence type="inferred from homology"/>
<dbReference type="InterPro" id="IPR030378">
    <property type="entry name" value="G_CP_dom"/>
</dbReference>
<feature type="binding site" evidence="10">
    <location>
        <begin position="205"/>
        <end position="208"/>
    </location>
    <ligand>
        <name>GTP</name>
        <dbReference type="ChEBI" id="CHEBI:37565"/>
    </ligand>
</feature>
<comment type="subcellular location">
    <subcellularLocation>
        <location evidence="10">Cytoplasm</location>
    </subcellularLocation>
</comment>
<organism evidence="14 15">
    <name type="scientific">Paenibacillus macerans</name>
    <name type="common">Bacillus macerans</name>
    <dbReference type="NCBI Taxonomy" id="44252"/>
    <lineage>
        <taxon>Bacteria</taxon>
        <taxon>Bacillati</taxon>
        <taxon>Bacillota</taxon>
        <taxon>Bacilli</taxon>
        <taxon>Bacillales</taxon>
        <taxon>Paenibacillaceae</taxon>
        <taxon>Paenibacillus</taxon>
    </lineage>
</organism>
<feature type="compositionally biased region" description="Basic and acidic residues" evidence="11">
    <location>
        <begin position="412"/>
        <end position="425"/>
    </location>
</feature>
<feature type="binding site" evidence="10">
    <location>
        <position position="338"/>
    </location>
    <ligand>
        <name>Zn(2+)</name>
        <dbReference type="ChEBI" id="CHEBI:29105"/>
    </ligand>
</feature>
<dbReference type="PANTHER" id="PTHR32120:SF10">
    <property type="entry name" value="SMALL RIBOSOMAL SUBUNIT BIOGENESIS GTPASE RSGA"/>
    <property type="match status" value="1"/>
</dbReference>
<dbReference type="PANTHER" id="PTHR32120">
    <property type="entry name" value="SMALL RIBOSOMAL SUBUNIT BIOGENESIS GTPASE RSGA"/>
    <property type="match status" value="1"/>
</dbReference>
<feature type="region of interest" description="Disordered" evidence="11">
    <location>
        <begin position="381"/>
        <end position="425"/>
    </location>
</feature>
<feature type="binding site" evidence="10">
    <location>
        <position position="343"/>
    </location>
    <ligand>
        <name>Zn(2+)</name>
        <dbReference type="ChEBI" id="CHEBI:29105"/>
    </ligand>
</feature>
<feature type="binding site" evidence="10">
    <location>
        <position position="351"/>
    </location>
    <ligand>
        <name>Zn(2+)</name>
        <dbReference type="ChEBI" id="CHEBI:29105"/>
    </ligand>
</feature>
<keyword evidence="1 10" id="KW-0963">Cytoplasm</keyword>
<gene>
    <name evidence="10 14" type="primary">rsgA</name>
    <name evidence="14" type="ORF">GNQ08_04530</name>
</gene>
<evidence type="ECO:0000259" key="13">
    <source>
        <dbReference type="PROSITE" id="PS51721"/>
    </source>
</evidence>
<dbReference type="Gene3D" id="1.10.40.50">
    <property type="entry name" value="Probable gtpase engc, domain 3"/>
    <property type="match status" value="1"/>
</dbReference>
<dbReference type="SUPFAM" id="SSF52540">
    <property type="entry name" value="P-loop containing nucleoside triphosphate hydrolases"/>
    <property type="match status" value="1"/>
</dbReference>
<dbReference type="InterPro" id="IPR004881">
    <property type="entry name" value="Ribosome_biogen_GTPase_RsgA"/>
</dbReference>
<evidence type="ECO:0000256" key="7">
    <source>
        <dbReference type="ARBA" id="ARBA00022833"/>
    </source>
</evidence>
<keyword evidence="5 10" id="KW-0547">Nucleotide-binding</keyword>
<comment type="caution">
    <text evidence="14">The sequence shown here is derived from an EMBL/GenBank/DDBJ whole genome shotgun (WGS) entry which is preliminary data.</text>
</comment>
<reference evidence="14 15" key="1">
    <citation type="submission" date="2019-11" db="EMBL/GenBank/DDBJ databases">
        <title>Draft genome sequences of five Paenibacillus species of dairy origin.</title>
        <authorList>
            <person name="Olajide A.M."/>
            <person name="Chen S."/>
            <person name="Lapointe G."/>
        </authorList>
    </citation>
    <scope>NUCLEOTIDE SEQUENCE [LARGE SCALE GENOMIC DNA]</scope>
    <source>
        <strain evidence="14 15">3CT49</strain>
    </source>
</reference>
<dbReference type="GO" id="GO:0005525">
    <property type="term" value="F:GTP binding"/>
    <property type="evidence" value="ECO:0007669"/>
    <property type="project" value="UniProtKB-UniRule"/>
</dbReference>
<dbReference type="EC" id="3.6.1.-" evidence="10"/>
<evidence type="ECO:0000313" key="14">
    <source>
        <dbReference type="EMBL" id="MUG21694.1"/>
    </source>
</evidence>
<dbReference type="GO" id="GO:0005737">
    <property type="term" value="C:cytoplasm"/>
    <property type="evidence" value="ECO:0007669"/>
    <property type="project" value="UniProtKB-SubCell"/>
</dbReference>
<dbReference type="Proteomes" id="UP000442469">
    <property type="component" value="Unassembled WGS sequence"/>
</dbReference>
<feature type="domain" description="CP-type G" evidence="13">
    <location>
        <begin position="160"/>
        <end position="315"/>
    </location>
</feature>
<accession>A0A6N8EQ96</accession>
<keyword evidence="3 10" id="KW-0479">Metal-binding</keyword>
<evidence type="ECO:0000259" key="12">
    <source>
        <dbReference type="PROSITE" id="PS50936"/>
    </source>
</evidence>
<dbReference type="NCBIfam" id="TIGR00157">
    <property type="entry name" value="ribosome small subunit-dependent GTPase A"/>
    <property type="match status" value="1"/>
</dbReference>
<dbReference type="Gene3D" id="3.40.50.300">
    <property type="entry name" value="P-loop containing nucleotide triphosphate hydrolases"/>
    <property type="match status" value="1"/>
</dbReference>
<dbReference type="GO" id="GO:0042274">
    <property type="term" value="P:ribosomal small subunit biogenesis"/>
    <property type="evidence" value="ECO:0007669"/>
    <property type="project" value="UniProtKB-UniRule"/>
</dbReference>
<evidence type="ECO:0000256" key="2">
    <source>
        <dbReference type="ARBA" id="ARBA00022517"/>
    </source>
</evidence>
<evidence type="ECO:0000256" key="8">
    <source>
        <dbReference type="ARBA" id="ARBA00022884"/>
    </source>
</evidence>
<dbReference type="Pfam" id="PF03193">
    <property type="entry name" value="RsgA_GTPase"/>
    <property type="match status" value="1"/>
</dbReference>
<comment type="cofactor">
    <cofactor evidence="10">
        <name>Zn(2+)</name>
        <dbReference type="ChEBI" id="CHEBI:29105"/>
    </cofactor>
    <text evidence="10">Binds 1 zinc ion per subunit.</text>
</comment>
<keyword evidence="8 10" id="KW-0694">RNA-binding</keyword>
<evidence type="ECO:0000256" key="4">
    <source>
        <dbReference type="ARBA" id="ARBA00022730"/>
    </source>
</evidence>
<dbReference type="InterPro" id="IPR010914">
    <property type="entry name" value="RsgA_GTPase_dom"/>
</dbReference>
<dbReference type="HAMAP" id="MF_01820">
    <property type="entry name" value="GTPase_RsgA"/>
    <property type="match status" value="1"/>
</dbReference>
<comment type="subunit">
    <text evidence="10">Monomer. Associates with 30S ribosomal subunit, binds 16S rRNA.</text>
</comment>
<evidence type="ECO:0000256" key="9">
    <source>
        <dbReference type="ARBA" id="ARBA00023134"/>
    </source>
</evidence>
<dbReference type="GO" id="GO:0019843">
    <property type="term" value="F:rRNA binding"/>
    <property type="evidence" value="ECO:0007669"/>
    <property type="project" value="UniProtKB-KW"/>
</dbReference>
<comment type="function">
    <text evidence="10">One of several proteins that assist in the late maturation steps of the functional core of the 30S ribosomal subunit. Helps release RbfA from mature subunits. May play a role in the assembly of ribosomal proteins into the subunit. Circularly permuted GTPase that catalyzes slow GTP hydrolysis, GTPase activity is stimulated by the 30S ribosomal subunit.</text>
</comment>
<evidence type="ECO:0000256" key="3">
    <source>
        <dbReference type="ARBA" id="ARBA00022723"/>
    </source>
</evidence>